<dbReference type="EMBL" id="JARAOO010000008">
    <property type="protein sequence ID" value="KAJ7958624.1"/>
    <property type="molecule type" value="Genomic_DNA"/>
</dbReference>
<protein>
    <submittedName>
        <fullName evidence="1">DBH-like monooxygenase</fullName>
    </submittedName>
</protein>
<dbReference type="Proteomes" id="UP001163823">
    <property type="component" value="Chromosome 8"/>
</dbReference>
<dbReference type="GO" id="GO:0004497">
    <property type="term" value="F:monooxygenase activity"/>
    <property type="evidence" value="ECO:0007669"/>
    <property type="project" value="UniProtKB-KW"/>
</dbReference>
<accession>A0AAD7LI86</accession>
<dbReference type="AlphaFoldDB" id="A0AAD7LI86"/>
<reference evidence="1" key="1">
    <citation type="journal article" date="2023" name="Science">
        <title>Elucidation of the pathway for biosynthesis of saponin adjuvants from the soapbark tree.</title>
        <authorList>
            <person name="Reed J."/>
            <person name="Orme A."/>
            <person name="El-Demerdash A."/>
            <person name="Owen C."/>
            <person name="Martin L.B.B."/>
            <person name="Misra R.C."/>
            <person name="Kikuchi S."/>
            <person name="Rejzek M."/>
            <person name="Martin A.C."/>
            <person name="Harkess A."/>
            <person name="Leebens-Mack J."/>
            <person name="Louveau T."/>
            <person name="Stephenson M.J."/>
            <person name="Osbourn A."/>
        </authorList>
    </citation>
    <scope>NUCLEOTIDE SEQUENCE</scope>
    <source>
        <strain evidence="1">S10</strain>
    </source>
</reference>
<keyword evidence="1" id="KW-0503">Monooxygenase</keyword>
<evidence type="ECO:0000313" key="1">
    <source>
        <dbReference type="EMBL" id="KAJ7958624.1"/>
    </source>
</evidence>
<dbReference type="PANTHER" id="PTHR35510">
    <property type="entry name" value="DBH-LIKE MONOOXYGENASE"/>
    <property type="match status" value="1"/>
</dbReference>
<sequence length="220" mass="24634">MKRKDVEDLYNDFSSISLCSSPRKSRRLDADLLPVINGDQSVGEDQPLTSNAMVDADVPCIDPVVSSNDSVERSLVLYNPANTQFVKSPSSPEFSIIVNSDLIPGLKDRILWWGTSRSVKSGEDEINSDNTENLKDCLAIVPWVDIQSPGASRYEESTGLVELTEAEEVEMMDMDDRNVSSNEKEFSEMVEGRELQLWQQQHQHCMKPNLPANPSTPVTW</sequence>
<dbReference type="PANTHER" id="PTHR35510:SF4">
    <property type="match status" value="1"/>
</dbReference>
<comment type="caution">
    <text evidence="1">The sequence shown here is derived from an EMBL/GenBank/DDBJ whole genome shotgun (WGS) entry which is preliminary data.</text>
</comment>
<gene>
    <name evidence="1" type="ORF">O6P43_019326</name>
</gene>
<keyword evidence="1" id="KW-0560">Oxidoreductase</keyword>
<keyword evidence="2" id="KW-1185">Reference proteome</keyword>
<dbReference type="KEGG" id="qsa:O6P43_019326"/>
<organism evidence="1 2">
    <name type="scientific">Quillaja saponaria</name>
    <name type="common">Soap bark tree</name>
    <dbReference type="NCBI Taxonomy" id="32244"/>
    <lineage>
        <taxon>Eukaryota</taxon>
        <taxon>Viridiplantae</taxon>
        <taxon>Streptophyta</taxon>
        <taxon>Embryophyta</taxon>
        <taxon>Tracheophyta</taxon>
        <taxon>Spermatophyta</taxon>
        <taxon>Magnoliopsida</taxon>
        <taxon>eudicotyledons</taxon>
        <taxon>Gunneridae</taxon>
        <taxon>Pentapetalae</taxon>
        <taxon>rosids</taxon>
        <taxon>fabids</taxon>
        <taxon>Fabales</taxon>
        <taxon>Quillajaceae</taxon>
        <taxon>Quillaja</taxon>
    </lineage>
</organism>
<name>A0AAD7LI86_QUISA</name>
<proteinExistence type="predicted"/>
<evidence type="ECO:0000313" key="2">
    <source>
        <dbReference type="Proteomes" id="UP001163823"/>
    </source>
</evidence>